<evidence type="ECO:0000256" key="9">
    <source>
        <dbReference type="SAM" id="Phobius"/>
    </source>
</evidence>
<keyword evidence="8" id="KW-0460">Magnesium</keyword>
<keyword evidence="7" id="KW-0067">ATP-binding</keyword>
<dbReference type="PANTHER" id="PTHR11406">
    <property type="entry name" value="PHOSPHOGLYCERATE KINASE"/>
    <property type="match status" value="1"/>
</dbReference>
<evidence type="ECO:0000256" key="6">
    <source>
        <dbReference type="ARBA" id="ARBA00022777"/>
    </source>
</evidence>
<protein>
    <recommendedName>
        <fullName evidence="3">phosphoglycerate kinase</fullName>
        <ecNumber evidence="3">2.7.2.3</ecNumber>
    </recommendedName>
</protein>
<dbReference type="GO" id="GO:0005524">
    <property type="term" value="F:ATP binding"/>
    <property type="evidence" value="ECO:0007669"/>
    <property type="project" value="UniProtKB-KW"/>
</dbReference>
<dbReference type="AlphaFoldDB" id="A0A6V7PUK9"/>
<keyword evidence="5" id="KW-0547">Nucleotide-binding</keyword>
<sequence>MSFYVINTFRRILDDVKLVCNFDFRAVRKVSLPNGGVNDAFGTADRPHASAEGATKFLKPSVACFLMQKLFFHIITYLLFYLLATALRIMLIRVARICLLVKELDYLVGAVAKPKKLFAAAVGGSEVSTKIGLIESLLEKHFEKSKSNGVSLLLPADVVVADKFAADANYCKVVPANGIPDSWMDLDFGPVSIKMGTEVNDSQGETRKNSNIYYMFVLYLVELANLNSKGVTTITGGGESFAAVEEAGLADKMSRISVGGSTRLELLQGKSLPGVLTLDDA</sequence>
<comment type="cofactor">
    <cofactor evidence="1">
        <name>Mg(2+)</name>
        <dbReference type="ChEBI" id="CHEBI:18420"/>
    </cofactor>
</comment>
<evidence type="ECO:0000256" key="4">
    <source>
        <dbReference type="ARBA" id="ARBA00022679"/>
    </source>
</evidence>
<dbReference type="InterPro" id="IPR015824">
    <property type="entry name" value="Phosphoglycerate_kinase_N"/>
</dbReference>
<proteinExistence type="inferred from homology"/>
<feature type="transmembrane region" description="Helical" evidence="9">
    <location>
        <begin position="70"/>
        <end position="91"/>
    </location>
</feature>
<evidence type="ECO:0000256" key="1">
    <source>
        <dbReference type="ARBA" id="ARBA00001946"/>
    </source>
</evidence>
<keyword evidence="9" id="KW-1133">Transmembrane helix</keyword>
<evidence type="ECO:0000256" key="2">
    <source>
        <dbReference type="ARBA" id="ARBA00008982"/>
    </source>
</evidence>
<keyword evidence="9" id="KW-0472">Membrane</keyword>
<evidence type="ECO:0000256" key="3">
    <source>
        <dbReference type="ARBA" id="ARBA00013061"/>
    </source>
</evidence>
<organism evidence="10">
    <name type="scientific">Ananas comosus var. bracteatus</name>
    <name type="common">red pineapple</name>
    <dbReference type="NCBI Taxonomy" id="296719"/>
    <lineage>
        <taxon>Eukaryota</taxon>
        <taxon>Viridiplantae</taxon>
        <taxon>Streptophyta</taxon>
        <taxon>Embryophyta</taxon>
        <taxon>Tracheophyta</taxon>
        <taxon>Spermatophyta</taxon>
        <taxon>Magnoliopsida</taxon>
        <taxon>Liliopsida</taxon>
        <taxon>Poales</taxon>
        <taxon>Bromeliaceae</taxon>
        <taxon>Bromelioideae</taxon>
        <taxon>Ananas</taxon>
    </lineage>
</organism>
<evidence type="ECO:0000256" key="8">
    <source>
        <dbReference type="ARBA" id="ARBA00022842"/>
    </source>
</evidence>
<comment type="similarity">
    <text evidence="2">Belongs to the phosphoglycerate kinase family.</text>
</comment>
<evidence type="ECO:0000256" key="5">
    <source>
        <dbReference type="ARBA" id="ARBA00022741"/>
    </source>
</evidence>
<keyword evidence="9" id="KW-0812">Transmembrane</keyword>
<dbReference type="EMBL" id="LR862152">
    <property type="protein sequence ID" value="CAD1834552.1"/>
    <property type="molecule type" value="Genomic_DNA"/>
</dbReference>
<dbReference type="GO" id="GO:0006094">
    <property type="term" value="P:gluconeogenesis"/>
    <property type="evidence" value="ECO:0007669"/>
    <property type="project" value="TreeGrafter"/>
</dbReference>
<dbReference type="GO" id="GO:0005829">
    <property type="term" value="C:cytosol"/>
    <property type="evidence" value="ECO:0007669"/>
    <property type="project" value="TreeGrafter"/>
</dbReference>
<keyword evidence="6" id="KW-0418">Kinase</keyword>
<evidence type="ECO:0000313" key="10">
    <source>
        <dbReference type="EMBL" id="CAD1834552.1"/>
    </source>
</evidence>
<dbReference type="GO" id="GO:0004618">
    <property type="term" value="F:phosphoglycerate kinase activity"/>
    <property type="evidence" value="ECO:0007669"/>
    <property type="project" value="UniProtKB-EC"/>
</dbReference>
<dbReference type="PANTHER" id="PTHR11406:SF27">
    <property type="entry name" value="PHOSPHOGLYCERATE KINASE 3, CYTOSOLIC"/>
    <property type="match status" value="1"/>
</dbReference>
<dbReference type="InterPro" id="IPR036043">
    <property type="entry name" value="Phosphoglycerate_kinase_sf"/>
</dbReference>
<dbReference type="InterPro" id="IPR001576">
    <property type="entry name" value="Phosphoglycerate_kinase"/>
</dbReference>
<dbReference type="Gene3D" id="3.40.50.1260">
    <property type="entry name" value="Phosphoglycerate kinase, N-terminal domain"/>
    <property type="match status" value="5"/>
</dbReference>
<accession>A0A6V7PUK9</accession>
<name>A0A6V7PUK9_ANACO</name>
<reference evidence="10" key="1">
    <citation type="submission" date="2020-07" db="EMBL/GenBank/DDBJ databases">
        <authorList>
            <person name="Lin J."/>
        </authorList>
    </citation>
    <scope>NUCLEOTIDE SEQUENCE</scope>
</reference>
<dbReference type="SUPFAM" id="SSF53748">
    <property type="entry name" value="Phosphoglycerate kinase"/>
    <property type="match status" value="2"/>
</dbReference>
<dbReference type="Pfam" id="PF00162">
    <property type="entry name" value="PGK"/>
    <property type="match status" value="3"/>
</dbReference>
<evidence type="ECO:0000256" key="7">
    <source>
        <dbReference type="ARBA" id="ARBA00022840"/>
    </source>
</evidence>
<keyword evidence="4" id="KW-0808">Transferase</keyword>
<dbReference type="GO" id="GO:0006096">
    <property type="term" value="P:glycolytic process"/>
    <property type="evidence" value="ECO:0007669"/>
    <property type="project" value="InterPro"/>
</dbReference>
<dbReference type="GO" id="GO:0043531">
    <property type="term" value="F:ADP binding"/>
    <property type="evidence" value="ECO:0007669"/>
    <property type="project" value="TreeGrafter"/>
</dbReference>
<gene>
    <name evidence="10" type="ORF">CB5_LOCUS17763</name>
</gene>
<dbReference type="EC" id="2.7.2.3" evidence="3"/>